<dbReference type="Proteomes" id="UP000177506">
    <property type="component" value="Unassembled WGS sequence"/>
</dbReference>
<evidence type="ECO:0000313" key="2">
    <source>
        <dbReference type="EMBL" id="OGX81675.1"/>
    </source>
</evidence>
<protein>
    <recommendedName>
        <fullName evidence="1">HMA domain-containing protein</fullName>
    </recommendedName>
</protein>
<reference evidence="2 3" key="1">
    <citation type="submission" date="2016-08" db="EMBL/GenBank/DDBJ databases">
        <title>Hymenobacter coccineus sp. nov., Hymenobacter lapidarius sp. nov. and Hymenobacter glacialis sp. nov., isolated from Antarctic soil.</title>
        <authorList>
            <person name="Sedlacek I."/>
            <person name="Kralova S."/>
            <person name="Kyrova K."/>
            <person name="Maslanova I."/>
            <person name="Stankova E."/>
            <person name="Vrbovska V."/>
            <person name="Nemec M."/>
            <person name="Bartak M."/>
            <person name="Svec P."/>
            <person name="Busse H.-J."/>
            <person name="Pantucek R."/>
        </authorList>
    </citation>
    <scope>NUCLEOTIDE SEQUENCE [LARGE SCALE GENOMIC DNA]</scope>
    <source>
        <strain evidence="2 3">CCM 8649</strain>
    </source>
</reference>
<dbReference type="PROSITE" id="PS50846">
    <property type="entry name" value="HMA_2"/>
    <property type="match status" value="1"/>
</dbReference>
<dbReference type="SUPFAM" id="SSF55008">
    <property type="entry name" value="HMA, heavy metal-associated domain"/>
    <property type="match status" value="1"/>
</dbReference>
<proteinExistence type="predicted"/>
<feature type="domain" description="HMA" evidence="1">
    <location>
        <begin position="1"/>
        <end position="66"/>
    </location>
</feature>
<name>A0A1G1SST9_9BACT</name>
<dbReference type="GO" id="GO:0046872">
    <property type="term" value="F:metal ion binding"/>
    <property type="evidence" value="ECO:0007669"/>
    <property type="project" value="InterPro"/>
</dbReference>
<dbReference type="InterPro" id="IPR036163">
    <property type="entry name" value="HMA_dom_sf"/>
</dbReference>
<dbReference type="AlphaFoldDB" id="A0A1G1SST9"/>
<evidence type="ECO:0000313" key="3">
    <source>
        <dbReference type="Proteomes" id="UP000177506"/>
    </source>
</evidence>
<dbReference type="Gene3D" id="3.30.70.100">
    <property type="match status" value="1"/>
</dbReference>
<organism evidence="2 3">
    <name type="scientific">Hymenobacter coccineus</name>
    <dbReference type="NCBI Taxonomy" id="1908235"/>
    <lineage>
        <taxon>Bacteria</taxon>
        <taxon>Pseudomonadati</taxon>
        <taxon>Bacteroidota</taxon>
        <taxon>Cytophagia</taxon>
        <taxon>Cytophagales</taxon>
        <taxon>Hymenobacteraceae</taxon>
        <taxon>Hymenobacter</taxon>
    </lineage>
</organism>
<accession>A0A1G1SST9</accession>
<evidence type="ECO:0000259" key="1">
    <source>
        <dbReference type="PROSITE" id="PS50846"/>
    </source>
</evidence>
<dbReference type="EMBL" id="MDZA01000442">
    <property type="protein sequence ID" value="OGX81675.1"/>
    <property type="molecule type" value="Genomic_DNA"/>
</dbReference>
<dbReference type="RefSeq" id="WP_070747108.1">
    <property type="nucleotide sequence ID" value="NZ_MDZA01000442.1"/>
</dbReference>
<comment type="caution">
    <text evidence="2">The sequence shown here is derived from an EMBL/GenBank/DDBJ whole genome shotgun (WGS) entry which is preliminary data.</text>
</comment>
<dbReference type="InterPro" id="IPR006121">
    <property type="entry name" value="HMA_dom"/>
</dbReference>
<keyword evidence="3" id="KW-1185">Reference proteome</keyword>
<dbReference type="OrthoDB" id="677920at2"/>
<gene>
    <name evidence="2" type="ORF">BEN49_15020</name>
</gene>
<sequence length="68" mass="7141">MATLQFKTTINCASCVRAITPTLNGEPAIETWQVDTASPDKLLTVHTTLGAPQVAALVQEAGFEAQAV</sequence>